<comment type="caution">
    <text evidence="2">The sequence shown here is derived from an EMBL/GenBank/DDBJ whole genome shotgun (WGS) entry which is preliminary data.</text>
</comment>
<keyword evidence="3" id="KW-1185">Reference proteome</keyword>
<feature type="domain" description="Condensation" evidence="1">
    <location>
        <begin position="34"/>
        <end position="339"/>
    </location>
</feature>
<dbReference type="Proteomes" id="UP000578449">
    <property type="component" value="Unassembled WGS sequence"/>
</dbReference>
<dbReference type="RefSeq" id="WP_185053618.1">
    <property type="nucleotide sequence ID" value="NZ_BAABIX010000008.1"/>
</dbReference>
<evidence type="ECO:0000313" key="2">
    <source>
        <dbReference type="EMBL" id="MBB5136745.1"/>
    </source>
</evidence>
<dbReference type="PANTHER" id="PTHR45527:SF1">
    <property type="entry name" value="FATTY ACID SYNTHASE"/>
    <property type="match status" value="1"/>
</dbReference>
<accession>A0A840PL20</accession>
<dbReference type="SUPFAM" id="SSF52777">
    <property type="entry name" value="CoA-dependent acyltransferases"/>
    <property type="match status" value="2"/>
</dbReference>
<proteinExistence type="predicted"/>
<gene>
    <name evidence="2" type="ORF">HNP84_006496</name>
</gene>
<dbReference type="GO" id="GO:0008610">
    <property type="term" value="P:lipid biosynthetic process"/>
    <property type="evidence" value="ECO:0007669"/>
    <property type="project" value="UniProtKB-ARBA"/>
</dbReference>
<dbReference type="GO" id="GO:0031177">
    <property type="term" value="F:phosphopantetheine binding"/>
    <property type="evidence" value="ECO:0007669"/>
    <property type="project" value="TreeGrafter"/>
</dbReference>
<dbReference type="Gene3D" id="3.30.559.10">
    <property type="entry name" value="Chloramphenicol acetyltransferase-like domain"/>
    <property type="match status" value="1"/>
</dbReference>
<reference evidence="2 3" key="1">
    <citation type="submission" date="2020-08" db="EMBL/GenBank/DDBJ databases">
        <title>Genomic Encyclopedia of Type Strains, Phase IV (KMG-IV): sequencing the most valuable type-strain genomes for metagenomic binning, comparative biology and taxonomic classification.</title>
        <authorList>
            <person name="Goeker M."/>
        </authorList>
    </citation>
    <scope>NUCLEOTIDE SEQUENCE [LARGE SCALE GENOMIC DNA]</scope>
    <source>
        <strain evidence="2 3">DSM 45615</strain>
    </source>
</reference>
<dbReference type="AlphaFoldDB" id="A0A840PL20"/>
<evidence type="ECO:0000313" key="3">
    <source>
        <dbReference type="Proteomes" id="UP000578449"/>
    </source>
</evidence>
<dbReference type="InterPro" id="IPR023213">
    <property type="entry name" value="CAT-like_dom_sf"/>
</dbReference>
<protein>
    <recommendedName>
        <fullName evidence="1">Condensation domain-containing protein</fullName>
    </recommendedName>
</protein>
<organism evidence="2 3">
    <name type="scientific">Thermocatellispora tengchongensis</name>
    <dbReference type="NCBI Taxonomy" id="1073253"/>
    <lineage>
        <taxon>Bacteria</taxon>
        <taxon>Bacillati</taxon>
        <taxon>Actinomycetota</taxon>
        <taxon>Actinomycetes</taxon>
        <taxon>Streptosporangiales</taxon>
        <taxon>Streptosporangiaceae</taxon>
        <taxon>Thermocatellispora</taxon>
    </lineage>
</organism>
<dbReference type="GO" id="GO:0044550">
    <property type="term" value="P:secondary metabolite biosynthetic process"/>
    <property type="evidence" value="ECO:0007669"/>
    <property type="project" value="TreeGrafter"/>
</dbReference>
<dbReference type="GO" id="GO:0043041">
    <property type="term" value="P:amino acid activation for nonribosomal peptide biosynthetic process"/>
    <property type="evidence" value="ECO:0007669"/>
    <property type="project" value="TreeGrafter"/>
</dbReference>
<evidence type="ECO:0000259" key="1">
    <source>
        <dbReference type="Pfam" id="PF00668"/>
    </source>
</evidence>
<sequence>MTTATTVTTATWRRAVTLRFTGSRGGQGPATWGQRAIWRLIHRLGEADPFYNIPWTLPIAGRAGLGTVLDALRTLVERHEALRTTCEQTPAGLVQRVARTGELTVGVFDASGARPLTEAKRIAADLAAKTFDYGVDLPVRCAVVLEGDRPRAIAFGLSHLAVDGWALDLIAGECRALIFGDDLPEPSWQPLDQAAFEQGPRGAARGERSLRHWESLLRQGPLNLFDLPRVIPEEPRFVRLGMESAAAARAARTLAERWSISTASVLTAASVTLLATVTGHSDLNMQLVVSNRHIPRIGRMVGTAVQDGLVFFRLGGTTFGEVARRTHRQALLGCRNAYYDPVAWDALRRRVGRERGGALDISAYFNDTRPTGDWPDLPEGGPAVPAAPARTFVVGAWRRVDATVVFSTGPATHTGQFYLVTDTACVPRATAEAMLRGLETLLIRAVIQDVPLEEVAALCGLGPLRRRPAAPLAAGKETR</sequence>
<name>A0A840PL20_9ACTN</name>
<dbReference type="GO" id="GO:0005737">
    <property type="term" value="C:cytoplasm"/>
    <property type="evidence" value="ECO:0007669"/>
    <property type="project" value="TreeGrafter"/>
</dbReference>
<dbReference type="GO" id="GO:0003824">
    <property type="term" value="F:catalytic activity"/>
    <property type="evidence" value="ECO:0007669"/>
    <property type="project" value="InterPro"/>
</dbReference>
<dbReference type="Gene3D" id="3.30.559.30">
    <property type="entry name" value="Nonribosomal peptide synthetase, condensation domain"/>
    <property type="match status" value="1"/>
</dbReference>
<dbReference type="Pfam" id="PF00668">
    <property type="entry name" value="Condensation"/>
    <property type="match status" value="1"/>
</dbReference>
<dbReference type="EMBL" id="JACHGN010000015">
    <property type="protein sequence ID" value="MBB5136745.1"/>
    <property type="molecule type" value="Genomic_DNA"/>
</dbReference>
<dbReference type="InterPro" id="IPR001242">
    <property type="entry name" value="Condensation_dom"/>
</dbReference>
<dbReference type="PANTHER" id="PTHR45527">
    <property type="entry name" value="NONRIBOSOMAL PEPTIDE SYNTHETASE"/>
    <property type="match status" value="1"/>
</dbReference>